<organism evidence="2 3">
    <name type="scientific">Roseburia hominis (strain DSM 16839 / JCM 17582 / NCIMB 14029 / A2-183)</name>
    <dbReference type="NCBI Taxonomy" id="585394"/>
    <lineage>
        <taxon>Bacteria</taxon>
        <taxon>Bacillati</taxon>
        <taxon>Bacillota</taxon>
        <taxon>Clostridia</taxon>
        <taxon>Lachnospirales</taxon>
        <taxon>Lachnospiraceae</taxon>
        <taxon>Roseburia</taxon>
    </lineage>
</organism>
<evidence type="ECO:0000313" key="3">
    <source>
        <dbReference type="Proteomes" id="UP000008178"/>
    </source>
</evidence>
<dbReference type="HOGENOM" id="CLU_198202_0_0_9"/>
<evidence type="ECO:0000256" key="1">
    <source>
        <dbReference type="SAM" id="Phobius"/>
    </source>
</evidence>
<dbReference type="Proteomes" id="UP000008178">
    <property type="component" value="Chromosome"/>
</dbReference>
<dbReference type="KEGG" id="rho:RHOM_08240"/>
<name>G2T2Y5_ROSHA</name>
<keyword evidence="1" id="KW-0472">Membrane</keyword>
<feature type="transmembrane region" description="Helical" evidence="1">
    <location>
        <begin position="7"/>
        <end position="24"/>
    </location>
</feature>
<dbReference type="EMBL" id="CP003040">
    <property type="protein sequence ID" value="AEN96761.1"/>
    <property type="molecule type" value="Genomic_DNA"/>
</dbReference>
<dbReference type="STRING" id="585394.RHOM_08240"/>
<proteinExistence type="predicted"/>
<feature type="transmembrane region" description="Helical" evidence="1">
    <location>
        <begin position="30"/>
        <end position="47"/>
    </location>
</feature>
<dbReference type="AlphaFoldDB" id="G2T2Y5"/>
<keyword evidence="1" id="KW-1133">Transmembrane helix</keyword>
<reference evidence="2 3" key="1">
    <citation type="journal article" date="2015" name="Genome Announc.">
        <title>Complete genome sequence of the human gut symbiont Roseburia hominis.</title>
        <authorList>
            <person name="Travis A.J."/>
            <person name="Kelly D."/>
            <person name="Flint H.J."/>
            <person name="Aminov R.I."/>
        </authorList>
    </citation>
    <scope>NUCLEOTIDE SEQUENCE [LARGE SCALE GENOMIC DNA]</scope>
    <source>
        <strain evidence="3">DSM 16839 / JCM 17582 / NCIMB 14029 / A2-183</strain>
    </source>
</reference>
<evidence type="ECO:0000313" key="2">
    <source>
        <dbReference type="EMBL" id="AEN96761.1"/>
    </source>
</evidence>
<sequence length="51" mass="5903">MGDLMKRMMGFALFCFSMGMLVMLVLHSRFFGFLLLVLCMIAGYYLFCCDD</sequence>
<gene>
    <name evidence="2" type="ordered locus">RHOM_08240</name>
</gene>
<accession>G2T2Y5</accession>
<keyword evidence="1" id="KW-0812">Transmembrane</keyword>
<protein>
    <submittedName>
        <fullName evidence="2">Uncharacterized protein</fullName>
    </submittedName>
</protein>
<keyword evidence="3" id="KW-1185">Reference proteome</keyword>